<dbReference type="PANTHER" id="PTHR38602">
    <property type="entry name" value="INNER MEMBRANE PROTEIN-RELATED"/>
    <property type="match status" value="1"/>
</dbReference>
<dbReference type="Pfam" id="PF09838">
    <property type="entry name" value="DUF2065"/>
    <property type="match status" value="1"/>
</dbReference>
<dbReference type="PANTHER" id="PTHR38602:SF1">
    <property type="entry name" value="INNER MEMBRANE PROTEIN"/>
    <property type="match status" value="1"/>
</dbReference>
<keyword evidence="3" id="KW-1185">Reference proteome</keyword>
<accession>A0A8J7LUU1</accession>
<protein>
    <submittedName>
        <fullName evidence="2">DUF2065 domain-containing protein</fullName>
    </submittedName>
</protein>
<dbReference type="InterPro" id="IPR019201">
    <property type="entry name" value="DUF2065"/>
</dbReference>
<dbReference type="RefSeq" id="WP_199022940.1">
    <property type="nucleotide sequence ID" value="NZ_JAELVR010000001.1"/>
</dbReference>
<evidence type="ECO:0000313" key="3">
    <source>
        <dbReference type="Proteomes" id="UP000619079"/>
    </source>
</evidence>
<dbReference type="AlphaFoldDB" id="A0A8J7LUU1"/>
<organism evidence="2 3">
    <name type="scientific">Sedimentitalea arenosa</name>
    <dbReference type="NCBI Taxonomy" id="2798803"/>
    <lineage>
        <taxon>Bacteria</taxon>
        <taxon>Pseudomonadati</taxon>
        <taxon>Pseudomonadota</taxon>
        <taxon>Alphaproteobacteria</taxon>
        <taxon>Rhodobacterales</taxon>
        <taxon>Paracoccaceae</taxon>
        <taxon>Sedimentitalea</taxon>
    </lineage>
</organism>
<dbReference type="Proteomes" id="UP000619079">
    <property type="component" value="Unassembled WGS sequence"/>
</dbReference>
<sequence length="65" mass="7005">MGFVFLALGLVLIVEGLAWVLAPSALERLLEMLRGVPDQVRRQIGALAIVSGLFLLWIAQALGAF</sequence>
<keyword evidence="1" id="KW-1133">Transmembrane helix</keyword>
<keyword evidence="1" id="KW-0472">Membrane</keyword>
<dbReference type="EMBL" id="JAELVR010000001">
    <property type="protein sequence ID" value="MBJ6370170.1"/>
    <property type="molecule type" value="Genomic_DNA"/>
</dbReference>
<keyword evidence="1" id="KW-0812">Transmembrane</keyword>
<proteinExistence type="predicted"/>
<comment type="caution">
    <text evidence="2">The sequence shown here is derived from an EMBL/GenBank/DDBJ whole genome shotgun (WGS) entry which is preliminary data.</text>
</comment>
<feature type="transmembrane region" description="Helical" evidence="1">
    <location>
        <begin position="42"/>
        <end position="62"/>
    </location>
</feature>
<gene>
    <name evidence="2" type="ORF">JF290_01410</name>
</gene>
<name>A0A8J7LUU1_9RHOB</name>
<reference evidence="2" key="1">
    <citation type="submission" date="2020-12" db="EMBL/GenBank/DDBJ databases">
        <title>Sedimentitalea sp. nov., isolated from sand in Incheon.</title>
        <authorList>
            <person name="Kim W."/>
        </authorList>
    </citation>
    <scope>NUCLEOTIDE SEQUENCE</scope>
    <source>
        <strain evidence="2">CAU 1593</strain>
    </source>
</reference>
<evidence type="ECO:0000313" key="2">
    <source>
        <dbReference type="EMBL" id="MBJ6370170.1"/>
    </source>
</evidence>
<evidence type="ECO:0000256" key="1">
    <source>
        <dbReference type="SAM" id="Phobius"/>
    </source>
</evidence>